<reference evidence="2" key="2">
    <citation type="submission" date="2025-09" db="UniProtKB">
        <authorList>
            <consortium name="Ensembl"/>
        </authorList>
    </citation>
    <scope>IDENTIFICATION</scope>
</reference>
<feature type="coiled-coil region" evidence="1">
    <location>
        <begin position="401"/>
        <end position="442"/>
    </location>
</feature>
<keyword evidence="3" id="KW-1185">Reference proteome</keyword>
<feature type="coiled-coil region" evidence="1">
    <location>
        <begin position="196"/>
        <end position="351"/>
    </location>
</feature>
<evidence type="ECO:0000313" key="3">
    <source>
        <dbReference type="Proteomes" id="UP000694392"/>
    </source>
</evidence>
<evidence type="ECO:0000313" key="2">
    <source>
        <dbReference type="Ensembl" id="ENSSPUP00000025059.1"/>
    </source>
</evidence>
<dbReference type="PANTHER" id="PTHR35352:SF1">
    <property type="entry name" value="COILED-COIL DOMAIN-CONTAINING PROTEIN 150"/>
    <property type="match status" value="1"/>
</dbReference>
<dbReference type="InterPro" id="IPR038807">
    <property type="entry name" value="CCDC150"/>
</dbReference>
<dbReference type="Proteomes" id="UP000694392">
    <property type="component" value="Unplaced"/>
</dbReference>
<dbReference type="AlphaFoldDB" id="A0A8D0LD48"/>
<sequence length="514" mass="59941">MPLKRKKCPEKPWQQKPTDHYVRSCIGCGYGGRATGSSLRASTLCSPSQRLHLMPGLRSSKSAVECGNCPKASMGTLLNAIKNMEEKLEGKIEILAPKLLKNGWSGDLDGEECQMVSEDHITRKLKCKSTFDSPSPLSAFICRTQRQQKIHKLEAELEQCQAKLLVVETQHNSQVEPLCKALEVSRADNKKLALSLDQALQANNTLQSKLTLVQDELDNKEVDHQEQLIEETKMEAKLYAERLESLKKQFHIEREAVRKATHRELAELKKAQEEVSSKSAEISRANRELRQKVMELEKSLASHKVKIRSQKALIRQYLDSKTNRVQNTERLKEIESELRQMELIKEQYQKKNYEQSLSIKRFMTELTSLQGEMQMLAKNQHEVTMHNRHLQTQLEMEWKLRQQLEDQCQTLEDTVRNLKKCKEETEHKLKEASIESEQITANLEEAHRWFKSKFDNLQLELVKNRQQKILGEEDYEKEVKKDYFFHYQASLHLWETKQQLKLISRKYQSELSRK</sequence>
<dbReference type="PANTHER" id="PTHR35352">
    <property type="entry name" value="COILED-COIL DOMAIN-CONTAINING PROTEIN 150"/>
    <property type="match status" value="1"/>
</dbReference>
<dbReference type="Ensembl" id="ENSSPUT00000026746.1">
    <property type="protein sequence ID" value="ENSSPUP00000025059.1"/>
    <property type="gene ID" value="ENSSPUG00000019207.1"/>
</dbReference>
<protein>
    <submittedName>
        <fullName evidence="2">Uncharacterized protein</fullName>
    </submittedName>
</protein>
<name>A0A8D0LD48_SPHPU</name>
<keyword evidence="1" id="KW-0175">Coiled coil</keyword>
<dbReference type="GeneTree" id="ENSGT00390000005285"/>
<reference evidence="2" key="1">
    <citation type="submission" date="2025-08" db="UniProtKB">
        <authorList>
            <consortium name="Ensembl"/>
        </authorList>
    </citation>
    <scope>IDENTIFICATION</scope>
</reference>
<organism evidence="2 3">
    <name type="scientific">Sphenodon punctatus</name>
    <name type="common">Tuatara</name>
    <name type="synonym">Hatteria punctata</name>
    <dbReference type="NCBI Taxonomy" id="8508"/>
    <lineage>
        <taxon>Eukaryota</taxon>
        <taxon>Metazoa</taxon>
        <taxon>Chordata</taxon>
        <taxon>Craniata</taxon>
        <taxon>Vertebrata</taxon>
        <taxon>Euteleostomi</taxon>
        <taxon>Lepidosauria</taxon>
        <taxon>Sphenodontia</taxon>
        <taxon>Sphenodontidae</taxon>
        <taxon>Sphenodon</taxon>
    </lineage>
</organism>
<proteinExistence type="predicted"/>
<feature type="coiled-coil region" evidence="1">
    <location>
        <begin position="143"/>
        <end position="170"/>
    </location>
</feature>
<evidence type="ECO:0000256" key="1">
    <source>
        <dbReference type="SAM" id="Coils"/>
    </source>
</evidence>
<accession>A0A8D0LD48</accession>